<dbReference type="RefSeq" id="WP_073537483.1">
    <property type="nucleotide sequence ID" value="NZ_CP018335.1"/>
</dbReference>
<evidence type="ECO:0000313" key="2">
    <source>
        <dbReference type="Proteomes" id="UP000184604"/>
    </source>
</evidence>
<sequence>MENRNIYINSFEGAVLWEHMNKGRYLKNNFCGMLPFSRHLNKLQALGIKTFTTKINPDKLLSREVINVKFEWSVDNTGQLFNNNEYNSLVVLYNFNKKYRTKLKRLRNKYDKKLQKTPGDAIQKLLNKIDNSIIKKDKIIIEQENRINDMRKPHLYNVDKLRKILYRDGVTITNKNKKTGEIKKIKYVVMSRSSAKSRTGQVLFVKENIRDKIVKYMRLGMNLDNRNDINFPSLLAYESLISSGSEATIKIDTKNIFVVSDVISQFYINCNVVEKDDTGHLVSNPVDNYLMKNDIFDGESLIDISLMESINRENQGMVLLRHHMFKSCAFNTNIQKFLKYNCPKDINYNDWKLKDMFGEYIFAKDILYISTPNSLKFLKFENVKGSTLKMWNHWKYKVNKDDNIFFICKSEHESKRGYDKEGKIINQTSYQMLNSMPIKLNDMKELSRFEVNYISRLKNDIFTYIQYLQDNANEMNSNEMFVDLYSRNNKIMNTEIFRNKRTKDIQKYKEHVKKGKIRLPGDYLTIMQNGKELLYHAIGKLPVNKIKTKKGDYIYILNLEAWDNNMILKKNECYTTLHPFNDEYVAFRNPNTAQSNVLILINKDNEFIKQYFNFTDNIIYANAVDFPLNRILSGQDVDSDSLILFNSDCLLKNAKKCYIGSEESNYRVCVNGVAKDTTPYSVNLDCMATIDNKLATSQRNIGTVVNAGALYMSTYWDEINNGCTDKEKLNKLLQGIDIATILSEVCIDSAKRTFDINIEEQIKYLTETNLLKAKKPLFFEYVSQNDNIQNNIIHYDTAMDYLQNILNKIKKANYNTKTKIEFNKLLKDIDRKKVKARQVNALVKNINDMTKEVKHIRSKYNSDDKEEQKEMYNRLDTVKNKGMNNIKKYKIKAETIYTIIYKVFDGTVECKYKLDLLNALYKYNNEMFLEVFKKK</sequence>
<proteinExistence type="predicted"/>
<dbReference type="AlphaFoldDB" id="A0A1L5F4P0"/>
<name>A0A1L5F4P0_CLOKL</name>
<organism evidence="1 2">
    <name type="scientific">Clostridium kluyveri</name>
    <dbReference type="NCBI Taxonomy" id="1534"/>
    <lineage>
        <taxon>Bacteria</taxon>
        <taxon>Bacillati</taxon>
        <taxon>Bacillota</taxon>
        <taxon>Clostridia</taxon>
        <taxon>Eubacteriales</taxon>
        <taxon>Clostridiaceae</taxon>
        <taxon>Clostridium</taxon>
    </lineage>
</organism>
<evidence type="ECO:0000313" key="1">
    <source>
        <dbReference type="EMBL" id="APM37800.1"/>
    </source>
</evidence>
<dbReference type="EMBL" id="CP018335">
    <property type="protein sequence ID" value="APM37800.1"/>
    <property type="molecule type" value="Genomic_DNA"/>
</dbReference>
<protein>
    <submittedName>
        <fullName evidence="1">Uncharacterized protein</fullName>
    </submittedName>
</protein>
<accession>A0A1L5F4P0</accession>
<reference evidence="1 2" key="1">
    <citation type="submission" date="2016-12" db="EMBL/GenBank/DDBJ databases">
        <title>Complete genome sequence of Clostridium kluyveri JZZ isolated from the pit mud of a Chinese flavor liquor-making factory.</title>
        <authorList>
            <person name="Wang Y."/>
        </authorList>
    </citation>
    <scope>NUCLEOTIDE SEQUENCE [LARGE SCALE GENOMIC DNA]</scope>
    <source>
        <strain evidence="1 2">JZZ</strain>
    </source>
</reference>
<dbReference type="Proteomes" id="UP000184604">
    <property type="component" value="Chromosome"/>
</dbReference>
<dbReference type="OrthoDB" id="2485429at2"/>
<gene>
    <name evidence="1" type="ORF">BS101_03095</name>
</gene>